<dbReference type="InterPro" id="IPR054784">
    <property type="entry name" value="HpyAIV-type_restriction_enz"/>
</dbReference>
<protein>
    <recommendedName>
        <fullName evidence="6">type II site-specific deoxyribonuclease</fullName>
        <ecNumber evidence="6">3.1.21.4</ecNumber>
    </recommendedName>
</protein>
<sequence>MFISYEDFLNKLENKLKHVNEEYKKVVGSIIKYPHRYTGLFRLSNIKTKLIQNITQSREIRFGDFLEEIITEYLSKKFKLLDKSIKNINGETFKIDHFFRCNDTLYVVEQKIRDDHDSSKKVGQFINFVKKYETVKELYPENNVKGVLWFIDDNFTKNKKYYSTEIQKYFKNNEDIKLFYGATFFDWLDITNMWQEIRSHLLRYKIENANFDFEIPDFDKSDKILDLLVKLPDCEWDKLYYNSDEVYDNLRKELFPTGSNLERAKRKRNKKL</sequence>
<dbReference type="EMBL" id="LR214970">
    <property type="protein sequence ID" value="VEU60546.1"/>
    <property type="molecule type" value="Genomic_DNA"/>
</dbReference>
<keyword evidence="1" id="KW-0540">Nuclease</keyword>
<evidence type="ECO:0000256" key="5">
    <source>
        <dbReference type="ARBA" id="ARBA00093760"/>
    </source>
</evidence>
<reference evidence="7 8" key="1">
    <citation type="submission" date="2019-01" db="EMBL/GenBank/DDBJ databases">
        <authorList>
            <consortium name="Pathogen Informatics"/>
        </authorList>
    </citation>
    <scope>NUCLEOTIDE SEQUENCE [LARGE SCALE GENOMIC DNA]</scope>
    <source>
        <strain evidence="7 8">NCTC10122</strain>
    </source>
</reference>
<keyword evidence="4" id="KW-0378">Hydrolase</keyword>
<gene>
    <name evidence="7" type="ORF">NCTC10122_00140</name>
</gene>
<dbReference type="AlphaFoldDB" id="A0A449A8R1"/>
<dbReference type="NCBIfam" id="NF045832">
    <property type="entry name" value="restrict_HpyAIV"/>
    <property type="match status" value="1"/>
</dbReference>
<dbReference type="Proteomes" id="UP000290942">
    <property type="component" value="Chromosome"/>
</dbReference>
<proteinExistence type="predicted"/>
<dbReference type="InterPro" id="IPR019045">
    <property type="entry name" value="Restrct_endonuc_II_HinfI"/>
</dbReference>
<dbReference type="Pfam" id="PF09520">
    <property type="entry name" value="RE_TdeIII"/>
    <property type="match status" value="1"/>
</dbReference>
<comment type="catalytic activity">
    <reaction evidence="5">
        <text>Endonucleolytic cleavage of DNA to give specific double-stranded fragments with terminal 5'-phosphates.</text>
        <dbReference type="EC" id="3.1.21.4"/>
    </reaction>
</comment>
<evidence type="ECO:0000256" key="2">
    <source>
        <dbReference type="ARBA" id="ARBA00022747"/>
    </source>
</evidence>
<dbReference type="REBASE" id="298492">
    <property type="entry name" value="Mbo10122IP"/>
</dbReference>
<evidence type="ECO:0000256" key="6">
    <source>
        <dbReference type="ARBA" id="ARBA00093790"/>
    </source>
</evidence>
<evidence type="ECO:0000256" key="3">
    <source>
        <dbReference type="ARBA" id="ARBA00022759"/>
    </source>
</evidence>
<evidence type="ECO:0000256" key="4">
    <source>
        <dbReference type="ARBA" id="ARBA00022801"/>
    </source>
</evidence>
<accession>A0A449A8R1</accession>
<dbReference type="RefSeq" id="WP_129687490.1">
    <property type="nucleotide sequence ID" value="NZ_LR214970.1"/>
</dbReference>
<dbReference type="EC" id="3.1.21.4" evidence="6"/>
<keyword evidence="3" id="KW-0255">Endonuclease</keyword>
<organism evidence="7 8">
    <name type="scientific">Mycoplasmopsis bovigenitalium</name>
    <dbReference type="NCBI Taxonomy" id="2112"/>
    <lineage>
        <taxon>Bacteria</taxon>
        <taxon>Bacillati</taxon>
        <taxon>Mycoplasmatota</taxon>
        <taxon>Mycoplasmoidales</taxon>
        <taxon>Metamycoplasmataceae</taxon>
        <taxon>Mycoplasmopsis</taxon>
    </lineage>
</organism>
<keyword evidence="2" id="KW-0680">Restriction system</keyword>
<evidence type="ECO:0000313" key="7">
    <source>
        <dbReference type="EMBL" id="VEU60546.1"/>
    </source>
</evidence>
<name>A0A449A8R1_9BACT</name>
<evidence type="ECO:0000313" key="8">
    <source>
        <dbReference type="Proteomes" id="UP000290942"/>
    </source>
</evidence>
<evidence type="ECO:0000256" key="1">
    <source>
        <dbReference type="ARBA" id="ARBA00022722"/>
    </source>
</evidence>